<accession>A0A0P0Y3E6</accession>
<dbReference type="InParanoid" id="A0A0P0Y3E6"/>
<dbReference type="PANTHER" id="PTHR13198">
    <property type="entry name" value="RING FINGER PROTEIN 25"/>
    <property type="match status" value="1"/>
</dbReference>
<sequence length="137" mass="14784">MAAAAEAEEEVRQEVEAVASVYGDDCRVVRGFPPHLVVHVRPRTADDSSQQVSARRPSSTGEPLRSIRIPPDFGVPFVDSVDRSVGDGGGGALLPPNPSSQIGGGRRGLVWLPEPLCFVVDVVYYSLHPQKLDIFHI</sequence>
<dbReference type="Gramene" id="Os11t0565400-01">
    <property type="protein sequence ID" value="Os11t0565400-01"/>
    <property type="gene ID" value="Os11g0565400"/>
</dbReference>
<dbReference type="InterPro" id="IPR016135">
    <property type="entry name" value="UBQ-conjugating_enzyme/RWD"/>
</dbReference>
<keyword evidence="3" id="KW-1185">Reference proteome</keyword>
<dbReference type="Proteomes" id="UP000059680">
    <property type="component" value="Chromosome 11"/>
</dbReference>
<evidence type="ECO:0000313" key="2">
    <source>
        <dbReference type="EMBL" id="BAT14493.1"/>
    </source>
</evidence>
<organism evidence="2 3">
    <name type="scientific">Oryza sativa subsp. japonica</name>
    <name type="common">Rice</name>
    <dbReference type="NCBI Taxonomy" id="39947"/>
    <lineage>
        <taxon>Eukaryota</taxon>
        <taxon>Viridiplantae</taxon>
        <taxon>Streptophyta</taxon>
        <taxon>Embryophyta</taxon>
        <taxon>Tracheophyta</taxon>
        <taxon>Spermatophyta</taxon>
        <taxon>Magnoliopsida</taxon>
        <taxon>Liliopsida</taxon>
        <taxon>Poales</taxon>
        <taxon>Poaceae</taxon>
        <taxon>BOP clade</taxon>
        <taxon>Oryzoideae</taxon>
        <taxon>Oryzeae</taxon>
        <taxon>Oryzinae</taxon>
        <taxon>Oryza</taxon>
        <taxon>Oryza sativa</taxon>
    </lineage>
</organism>
<reference evidence="3" key="1">
    <citation type="journal article" date="2005" name="Nature">
        <title>The map-based sequence of the rice genome.</title>
        <authorList>
            <consortium name="International rice genome sequencing project (IRGSP)"/>
            <person name="Matsumoto T."/>
            <person name="Wu J."/>
            <person name="Kanamori H."/>
            <person name="Katayose Y."/>
            <person name="Fujisawa M."/>
            <person name="Namiki N."/>
            <person name="Mizuno H."/>
            <person name="Yamamoto K."/>
            <person name="Antonio B.A."/>
            <person name="Baba T."/>
            <person name="Sakata K."/>
            <person name="Nagamura Y."/>
            <person name="Aoki H."/>
            <person name="Arikawa K."/>
            <person name="Arita K."/>
            <person name="Bito T."/>
            <person name="Chiden Y."/>
            <person name="Fujitsuka N."/>
            <person name="Fukunaka R."/>
            <person name="Hamada M."/>
            <person name="Harada C."/>
            <person name="Hayashi A."/>
            <person name="Hijishita S."/>
            <person name="Honda M."/>
            <person name="Hosokawa S."/>
            <person name="Ichikawa Y."/>
            <person name="Idonuma A."/>
            <person name="Iijima M."/>
            <person name="Ikeda M."/>
            <person name="Ikeno M."/>
            <person name="Ito K."/>
            <person name="Ito S."/>
            <person name="Ito T."/>
            <person name="Ito Y."/>
            <person name="Ito Y."/>
            <person name="Iwabuchi A."/>
            <person name="Kamiya K."/>
            <person name="Karasawa W."/>
            <person name="Kurita K."/>
            <person name="Katagiri S."/>
            <person name="Kikuta A."/>
            <person name="Kobayashi H."/>
            <person name="Kobayashi N."/>
            <person name="Machita K."/>
            <person name="Maehara T."/>
            <person name="Masukawa M."/>
            <person name="Mizubayashi T."/>
            <person name="Mukai Y."/>
            <person name="Nagasaki H."/>
            <person name="Nagata Y."/>
            <person name="Naito S."/>
            <person name="Nakashima M."/>
            <person name="Nakama Y."/>
            <person name="Nakamichi Y."/>
            <person name="Nakamura M."/>
            <person name="Meguro A."/>
            <person name="Negishi M."/>
            <person name="Ohta I."/>
            <person name="Ohta T."/>
            <person name="Okamoto M."/>
            <person name="Ono N."/>
            <person name="Saji S."/>
            <person name="Sakaguchi M."/>
            <person name="Sakai K."/>
            <person name="Shibata M."/>
            <person name="Shimokawa T."/>
            <person name="Song J."/>
            <person name="Takazaki Y."/>
            <person name="Terasawa K."/>
            <person name="Tsugane M."/>
            <person name="Tsuji K."/>
            <person name="Ueda S."/>
            <person name="Waki K."/>
            <person name="Yamagata H."/>
            <person name="Yamamoto M."/>
            <person name="Yamamoto S."/>
            <person name="Yamane H."/>
            <person name="Yoshiki S."/>
            <person name="Yoshihara R."/>
            <person name="Yukawa K."/>
            <person name="Zhong H."/>
            <person name="Yano M."/>
            <person name="Yuan Q."/>
            <person name="Ouyang S."/>
            <person name="Liu J."/>
            <person name="Jones K.M."/>
            <person name="Gansberger K."/>
            <person name="Moffat K."/>
            <person name="Hill J."/>
            <person name="Bera J."/>
            <person name="Fadrosh D."/>
            <person name="Jin S."/>
            <person name="Johri S."/>
            <person name="Kim M."/>
            <person name="Overton L."/>
            <person name="Reardon M."/>
            <person name="Tsitrin T."/>
            <person name="Vuong H."/>
            <person name="Weaver B."/>
            <person name="Ciecko A."/>
            <person name="Tallon L."/>
            <person name="Jackson J."/>
            <person name="Pai G."/>
            <person name="Aken S.V."/>
            <person name="Utterback T."/>
            <person name="Reidmuller S."/>
            <person name="Feldblyum T."/>
            <person name="Hsiao J."/>
            <person name="Zismann V."/>
            <person name="Iobst S."/>
            <person name="de Vazeille A.R."/>
            <person name="Buell C.R."/>
            <person name="Ying K."/>
            <person name="Li Y."/>
            <person name="Lu T."/>
            <person name="Huang Y."/>
            <person name="Zhao Q."/>
            <person name="Feng Q."/>
            <person name="Zhang L."/>
            <person name="Zhu J."/>
            <person name="Weng Q."/>
            <person name="Mu J."/>
            <person name="Lu Y."/>
            <person name="Fan D."/>
            <person name="Liu Y."/>
            <person name="Guan J."/>
            <person name="Zhang Y."/>
            <person name="Yu S."/>
            <person name="Liu X."/>
            <person name="Zhang Y."/>
            <person name="Hong G."/>
            <person name="Han B."/>
            <person name="Choisne N."/>
            <person name="Demange N."/>
            <person name="Orjeda G."/>
            <person name="Samain S."/>
            <person name="Cattolico L."/>
            <person name="Pelletier E."/>
            <person name="Couloux A."/>
            <person name="Segurens B."/>
            <person name="Wincker P."/>
            <person name="D'Hont A."/>
            <person name="Scarpelli C."/>
            <person name="Weissenbach J."/>
            <person name="Salanoubat M."/>
            <person name="Quetier F."/>
            <person name="Yu Y."/>
            <person name="Kim H.R."/>
            <person name="Rambo T."/>
            <person name="Currie J."/>
            <person name="Collura K."/>
            <person name="Luo M."/>
            <person name="Yang T."/>
            <person name="Ammiraju J.S.S."/>
            <person name="Engler F."/>
            <person name="Soderlund C."/>
            <person name="Wing R.A."/>
            <person name="Palmer L.E."/>
            <person name="de la Bastide M."/>
            <person name="Spiegel L."/>
            <person name="Nascimento L."/>
            <person name="Zutavern T."/>
            <person name="O'Shaughnessy A."/>
            <person name="Dike S."/>
            <person name="Dedhia N."/>
            <person name="Preston R."/>
            <person name="Balija V."/>
            <person name="McCombie W.R."/>
            <person name="Chow T."/>
            <person name="Chen H."/>
            <person name="Chung M."/>
            <person name="Chen C."/>
            <person name="Shaw J."/>
            <person name="Wu H."/>
            <person name="Hsiao K."/>
            <person name="Chao Y."/>
            <person name="Chu M."/>
            <person name="Cheng C."/>
            <person name="Hour A."/>
            <person name="Lee P."/>
            <person name="Lin S."/>
            <person name="Lin Y."/>
            <person name="Liou J."/>
            <person name="Liu S."/>
            <person name="Hsing Y."/>
            <person name="Raghuvanshi S."/>
            <person name="Mohanty A."/>
            <person name="Bharti A.K."/>
            <person name="Gaur A."/>
            <person name="Gupta V."/>
            <person name="Kumar D."/>
            <person name="Ravi V."/>
            <person name="Vij S."/>
            <person name="Kapur A."/>
            <person name="Khurana P."/>
            <person name="Khurana P."/>
            <person name="Khurana J.P."/>
            <person name="Tyagi A.K."/>
            <person name="Gaikwad K."/>
            <person name="Singh A."/>
            <person name="Dalal V."/>
            <person name="Srivastava S."/>
            <person name="Dixit A."/>
            <person name="Pal A.K."/>
            <person name="Ghazi I.A."/>
            <person name="Yadav M."/>
            <person name="Pandit A."/>
            <person name="Bhargava A."/>
            <person name="Sureshbabu K."/>
            <person name="Batra K."/>
            <person name="Sharma T.R."/>
            <person name="Mohapatra T."/>
            <person name="Singh N.K."/>
            <person name="Messing J."/>
            <person name="Nelson A.B."/>
            <person name="Fuks G."/>
            <person name="Kavchok S."/>
            <person name="Keizer G."/>
            <person name="Linton E."/>
            <person name="Llaca V."/>
            <person name="Song R."/>
            <person name="Tanyolac B."/>
            <person name="Young S."/>
            <person name="Ho-Il K."/>
            <person name="Hahn J.H."/>
            <person name="Sangsakoo G."/>
            <person name="Vanavichit A."/>
            <person name="de Mattos Luiz.A.T."/>
            <person name="Zimmer P.D."/>
            <person name="Malone G."/>
            <person name="Dellagostin O."/>
            <person name="de Oliveira A.C."/>
            <person name="Bevan M."/>
            <person name="Bancroft I."/>
            <person name="Minx P."/>
            <person name="Cordum H."/>
            <person name="Wilson R."/>
            <person name="Cheng Z."/>
            <person name="Jin W."/>
            <person name="Jiang J."/>
            <person name="Leong S.A."/>
            <person name="Iwama H."/>
            <person name="Gojobori T."/>
            <person name="Itoh T."/>
            <person name="Niimura Y."/>
            <person name="Fujii Y."/>
            <person name="Habara T."/>
            <person name="Sakai H."/>
            <person name="Sato Y."/>
            <person name="Wilson G."/>
            <person name="Kumar K."/>
            <person name="McCouch S."/>
            <person name="Juretic N."/>
            <person name="Hoen D."/>
            <person name="Wright S."/>
            <person name="Bruskiewich R."/>
            <person name="Bureau T."/>
            <person name="Miyao A."/>
            <person name="Hirochika H."/>
            <person name="Nishikawa T."/>
            <person name="Kadowaki K."/>
            <person name="Sugiura M."/>
            <person name="Burr B."/>
            <person name="Sasaki T."/>
        </authorList>
    </citation>
    <scope>NUCLEOTIDE SEQUENCE [LARGE SCALE GENOMIC DNA]</scope>
    <source>
        <strain evidence="3">cv. Nipponbare</strain>
    </source>
</reference>
<gene>
    <name evidence="2" type="ordered locus">Os11g0565400</name>
    <name evidence="2" type="ORF">OSNPB_110565400</name>
</gene>
<protein>
    <submittedName>
        <fullName evidence="2">Os11g0565400 protein</fullName>
    </submittedName>
</protein>
<proteinExistence type="predicted"/>
<reference evidence="2 3" key="2">
    <citation type="journal article" date="2013" name="Plant Cell Physiol.">
        <title>Rice Annotation Project Database (RAP-DB): an integrative and interactive database for rice genomics.</title>
        <authorList>
            <person name="Sakai H."/>
            <person name="Lee S.S."/>
            <person name="Tanaka T."/>
            <person name="Numa H."/>
            <person name="Kim J."/>
            <person name="Kawahara Y."/>
            <person name="Wakimoto H."/>
            <person name="Yang C.C."/>
            <person name="Iwamoto M."/>
            <person name="Abe T."/>
            <person name="Yamada Y."/>
            <person name="Muto A."/>
            <person name="Inokuchi H."/>
            <person name="Ikemura T."/>
            <person name="Matsumoto T."/>
            <person name="Sasaki T."/>
            <person name="Itoh T."/>
        </authorList>
    </citation>
    <scope>NUCLEOTIDE SEQUENCE [LARGE SCALE GENOMIC DNA]</scope>
    <source>
        <strain evidence="3">cv. Nipponbare</strain>
    </source>
</reference>
<evidence type="ECO:0000256" key="1">
    <source>
        <dbReference type="SAM" id="MobiDB-lite"/>
    </source>
</evidence>
<dbReference type="GO" id="GO:0061630">
    <property type="term" value="F:ubiquitin protein ligase activity"/>
    <property type="evidence" value="ECO:0007669"/>
    <property type="project" value="InterPro"/>
</dbReference>
<feature type="region of interest" description="Disordered" evidence="1">
    <location>
        <begin position="41"/>
        <end position="66"/>
    </location>
</feature>
<name>A0A0P0Y3E6_ORYSJ</name>
<dbReference type="AlphaFoldDB" id="A0A0P0Y3E6"/>
<dbReference type="STRING" id="39947.A0A0P0Y3E6"/>
<dbReference type="PANTHER" id="PTHR13198:SF4">
    <property type="entry name" value="E3 UBIQUITIN-PROTEIN LIGASE RNF25"/>
    <property type="match status" value="1"/>
</dbReference>
<dbReference type="EMBL" id="AP014967">
    <property type="protein sequence ID" value="BAT14493.1"/>
    <property type="molecule type" value="Genomic_DNA"/>
</dbReference>
<feature type="compositionally biased region" description="Polar residues" evidence="1">
    <location>
        <begin position="47"/>
        <end position="61"/>
    </location>
</feature>
<evidence type="ECO:0000313" key="3">
    <source>
        <dbReference type="Proteomes" id="UP000059680"/>
    </source>
</evidence>
<dbReference type="Gene3D" id="3.10.110.10">
    <property type="entry name" value="Ubiquitin Conjugating Enzyme"/>
    <property type="match status" value="1"/>
</dbReference>
<dbReference type="PaxDb" id="39947-A0A0P0Y3E6"/>
<dbReference type="InterPro" id="IPR039133">
    <property type="entry name" value="RNF25"/>
</dbReference>
<reference evidence="2 3" key="3">
    <citation type="journal article" date="2013" name="Rice">
        <title>Improvement of the Oryza sativa Nipponbare reference genome using next generation sequence and optical map data.</title>
        <authorList>
            <person name="Kawahara Y."/>
            <person name="de la Bastide M."/>
            <person name="Hamilton J.P."/>
            <person name="Kanamori H."/>
            <person name="McCombie W.R."/>
            <person name="Ouyang S."/>
            <person name="Schwartz D.C."/>
            <person name="Tanaka T."/>
            <person name="Wu J."/>
            <person name="Zhou S."/>
            <person name="Childs K.L."/>
            <person name="Davidson R.M."/>
            <person name="Lin H."/>
            <person name="Quesada-Ocampo L."/>
            <person name="Vaillancourt B."/>
            <person name="Sakai H."/>
            <person name="Lee S.S."/>
            <person name="Kim J."/>
            <person name="Numa H."/>
            <person name="Itoh T."/>
            <person name="Buell C.R."/>
            <person name="Matsumoto T."/>
        </authorList>
    </citation>
    <scope>NUCLEOTIDE SEQUENCE [LARGE SCALE GENOMIC DNA]</scope>
    <source>
        <strain evidence="3">cv. Nipponbare</strain>
    </source>
</reference>